<dbReference type="HOGENOM" id="CLU_2586414_0_0_9"/>
<keyword evidence="2" id="KW-1185">Reference proteome</keyword>
<name>V9W4X4_9BACL</name>
<accession>V9W4X4</accession>
<dbReference type="KEGG" id="plv:ERIC2_c11680"/>
<protein>
    <submittedName>
        <fullName evidence="1">Uncharacterized protein</fullName>
    </submittedName>
</protein>
<dbReference type="AlphaFoldDB" id="V9W4X4"/>
<evidence type="ECO:0000313" key="2">
    <source>
        <dbReference type="Proteomes" id="UP000029431"/>
    </source>
</evidence>
<dbReference type="EMBL" id="CP003355">
    <property type="protein sequence ID" value="AHD04999.1"/>
    <property type="molecule type" value="Genomic_DNA"/>
</dbReference>
<organism evidence="1 2">
    <name type="scientific">Paenibacillus larvae subsp. larvae DSM 25430</name>
    <dbReference type="NCBI Taxonomy" id="697284"/>
    <lineage>
        <taxon>Bacteria</taxon>
        <taxon>Bacillati</taxon>
        <taxon>Bacillota</taxon>
        <taxon>Bacilli</taxon>
        <taxon>Bacillales</taxon>
        <taxon>Paenibacillaceae</taxon>
        <taxon>Paenibacillus</taxon>
    </lineage>
</organism>
<evidence type="ECO:0000313" key="1">
    <source>
        <dbReference type="EMBL" id="AHD04999.1"/>
    </source>
</evidence>
<dbReference type="Proteomes" id="UP000029431">
    <property type="component" value="Chromosome"/>
</dbReference>
<reference evidence="1 2" key="1">
    <citation type="journal article" date="2014" name="PLoS ONE">
        <title>How to Kill the Honey Bee Larva: Genomic Potential and Virulence Mechanisms of Paenibacillus larvae.</title>
        <authorList>
            <person name="Djukic M."/>
            <person name="Brzuszkiewicz E."/>
            <person name="Funfhaus A."/>
            <person name="Voss J."/>
            <person name="Gollnow K."/>
            <person name="Poppinga L."/>
            <person name="Liesegang H."/>
            <person name="Garcia-Gonzalez E."/>
            <person name="Genersch E."/>
            <person name="Daniel R."/>
        </authorList>
    </citation>
    <scope>NUCLEOTIDE SEQUENCE [LARGE SCALE GENOMIC DNA]</scope>
    <source>
        <strain evidence="1 2">DSM 25430</strain>
    </source>
</reference>
<dbReference type="eggNOG" id="ENOG5032ZYN">
    <property type="taxonomic scope" value="Bacteria"/>
</dbReference>
<gene>
    <name evidence="1" type="ORF">ERIC2_c11680</name>
</gene>
<dbReference type="PATRIC" id="fig|697284.3.peg.1098"/>
<sequence length="98" mass="11832">MLSGECSCMMSRKMRKRGMSAVIKKYQIYKKDKWNMMNVEVHGKQIVLREISDQWGEECHTFLTRSEMMEWANRRFSPDRFEGTEEERQEILASFRDI</sequence>
<proteinExistence type="predicted"/>